<dbReference type="Proteomes" id="UP000323142">
    <property type="component" value="Unassembled WGS sequence"/>
</dbReference>
<dbReference type="GO" id="GO:0003743">
    <property type="term" value="F:translation initiation factor activity"/>
    <property type="evidence" value="ECO:0007669"/>
    <property type="project" value="UniProtKB-KW"/>
</dbReference>
<reference evidence="1 2" key="2">
    <citation type="submission" date="2019-09" db="EMBL/GenBank/DDBJ databases">
        <authorList>
            <person name="Jin C."/>
        </authorList>
    </citation>
    <scope>NUCLEOTIDE SEQUENCE [LARGE SCALE GENOMIC DNA]</scope>
    <source>
        <strain evidence="1 2">BN140002</strain>
    </source>
</reference>
<comment type="caution">
    <text evidence="1">The sequence shown here is derived from an EMBL/GenBank/DDBJ whole genome shotgun (WGS) entry which is preliminary data.</text>
</comment>
<name>A0A5B2VB05_9HYPH</name>
<sequence length="138" mass="14454">MRNLTLTIAIGLMLAGCNTVRRGTESTVTITAHPQTARIWTSLGHECPRSPCVLQIERKAEFTAYAEARAYEQGAVEVKTQVSSDAAPGVIGNAILPGGSVGLVVDVATGAMLDHSPNPAHIQLVPVRRGRRSGPAGS</sequence>
<protein>
    <submittedName>
        <fullName evidence="1">Translation initiation factor 2</fullName>
    </submittedName>
</protein>
<dbReference type="EMBL" id="VUOA01000031">
    <property type="protein sequence ID" value="KAA2235908.1"/>
    <property type="molecule type" value="Genomic_DNA"/>
</dbReference>
<evidence type="ECO:0000313" key="1">
    <source>
        <dbReference type="EMBL" id="KAA2235908.1"/>
    </source>
</evidence>
<gene>
    <name evidence="1" type="ORF">F0L46_17225</name>
</gene>
<dbReference type="RefSeq" id="WP_149819796.1">
    <property type="nucleotide sequence ID" value="NZ_VUOA01000031.1"/>
</dbReference>
<keyword evidence="1" id="KW-0648">Protein biosynthesis</keyword>
<organism evidence="1 2">
    <name type="scientific">Salinarimonas soli</name>
    <dbReference type="NCBI Taxonomy" id="1638099"/>
    <lineage>
        <taxon>Bacteria</taxon>
        <taxon>Pseudomonadati</taxon>
        <taxon>Pseudomonadota</taxon>
        <taxon>Alphaproteobacteria</taxon>
        <taxon>Hyphomicrobiales</taxon>
        <taxon>Salinarimonadaceae</taxon>
        <taxon>Salinarimonas</taxon>
    </lineage>
</organism>
<dbReference type="OrthoDB" id="7428207at2"/>
<dbReference type="PROSITE" id="PS51257">
    <property type="entry name" value="PROKAR_LIPOPROTEIN"/>
    <property type="match status" value="1"/>
</dbReference>
<accession>A0A5B2VB05</accession>
<evidence type="ECO:0000313" key="2">
    <source>
        <dbReference type="Proteomes" id="UP000323142"/>
    </source>
</evidence>
<dbReference type="AlphaFoldDB" id="A0A5B2VB05"/>
<reference evidence="1 2" key="1">
    <citation type="submission" date="2019-09" db="EMBL/GenBank/DDBJ databases">
        <title>Salinarimonas rosea gen. nov., sp. nov., a new member of the a-2 subgroup of the Proteobacteria.</title>
        <authorList>
            <person name="Liu J."/>
        </authorList>
    </citation>
    <scope>NUCLEOTIDE SEQUENCE [LARGE SCALE GENOMIC DNA]</scope>
    <source>
        <strain evidence="1 2">BN140002</strain>
    </source>
</reference>
<keyword evidence="1" id="KW-0396">Initiation factor</keyword>
<proteinExistence type="predicted"/>
<keyword evidence="2" id="KW-1185">Reference proteome</keyword>